<feature type="domain" description="LysM" evidence="3">
    <location>
        <begin position="72"/>
        <end position="115"/>
    </location>
</feature>
<feature type="domain" description="LysM" evidence="3">
    <location>
        <begin position="191"/>
        <end position="234"/>
    </location>
</feature>
<dbReference type="PANTHER" id="PTHR33734:SF22">
    <property type="entry name" value="MEMBRANE-BOUND LYTIC MUREIN TRANSGLYCOSYLASE D"/>
    <property type="match status" value="1"/>
</dbReference>
<feature type="signal peptide" evidence="2">
    <location>
        <begin position="1"/>
        <end position="18"/>
    </location>
</feature>
<dbReference type="PANTHER" id="PTHR33734">
    <property type="entry name" value="LYSM DOMAIN-CONTAINING GPI-ANCHORED PROTEIN 2"/>
    <property type="match status" value="1"/>
</dbReference>
<evidence type="ECO:0000313" key="5">
    <source>
        <dbReference type="Proteomes" id="UP000252249"/>
    </source>
</evidence>
<evidence type="ECO:0000256" key="2">
    <source>
        <dbReference type="SAM" id="SignalP"/>
    </source>
</evidence>
<evidence type="ECO:0000256" key="1">
    <source>
        <dbReference type="SAM" id="MobiDB-lite"/>
    </source>
</evidence>
<comment type="caution">
    <text evidence="4">The sequence shown here is derived from an EMBL/GenBank/DDBJ whole genome shotgun (WGS) entry which is preliminary data.</text>
</comment>
<evidence type="ECO:0000313" key="4">
    <source>
        <dbReference type="EMBL" id="RCU56508.1"/>
    </source>
</evidence>
<organism evidence="4 5">
    <name type="scientific">Oceanihabitans sediminis</name>
    <dbReference type="NCBI Taxonomy" id="1812012"/>
    <lineage>
        <taxon>Bacteria</taxon>
        <taxon>Pseudomonadati</taxon>
        <taxon>Bacteroidota</taxon>
        <taxon>Flavobacteriia</taxon>
        <taxon>Flavobacteriales</taxon>
        <taxon>Flavobacteriaceae</taxon>
        <taxon>Oceanihabitans</taxon>
    </lineage>
</organism>
<protein>
    <submittedName>
        <fullName evidence="4">LysM peptidoglycan-binding domain-containing protein</fullName>
    </submittedName>
</protein>
<dbReference type="RefSeq" id="WP_083585123.1">
    <property type="nucleotide sequence ID" value="NZ_JAWWDI010000008.1"/>
</dbReference>
<dbReference type="SUPFAM" id="SSF54106">
    <property type="entry name" value="LysM domain"/>
    <property type="match status" value="2"/>
</dbReference>
<reference evidence="4 5" key="1">
    <citation type="submission" date="2018-07" db="EMBL/GenBank/DDBJ databases">
        <title>Oceanihabitans testaceum sp. nov., isolated from marine sediment.</title>
        <authorList>
            <person name="Li C.-M."/>
        </authorList>
    </citation>
    <scope>NUCLEOTIDE SEQUENCE [LARGE SCALE GENOMIC DNA]</scope>
    <source>
        <strain evidence="4 5">S9-10</strain>
    </source>
</reference>
<dbReference type="InterPro" id="IPR018392">
    <property type="entry name" value="LysM"/>
</dbReference>
<evidence type="ECO:0000259" key="3">
    <source>
        <dbReference type="PROSITE" id="PS51782"/>
    </source>
</evidence>
<sequence>MKTPLFVLICMISFSVFSQETEVTEEFLPINLEGKEAFLSTKTGEYIFLDHADTDARKLKTTDSGVIYTDIKIHTVAKRETISRIAKKYDLSEDELIQQNDLKNTKLSIGQELKVIKNLVIKSSSPVLSQGESRIIAQLQPGQSPTSLEVAPPQKVVSTPNKPSVTETKEVVQREVVQKEEEKTSTTDSGNYYIVKKGESLYSIAKEHNTTIEAIMELNKLTSSNIGIGQKLLLK</sequence>
<dbReference type="AlphaFoldDB" id="A0A368P1V0"/>
<name>A0A368P1V0_9FLAO</name>
<gene>
    <name evidence="4" type="ORF">DU428_11450</name>
</gene>
<dbReference type="Gene3D" id="3.10.350.10">
    <property type="entry name" value="LysM domain"/>
    <property type="match status" value="2"/>
</dbReference>
<accession>A0A368P1V0</accession>
<dbReference type="PROSITE" id="PS51782">
    <property type="entry name" value="LYSM"/>
    <property type="match status" value="2"/>
</dbReference>
<keyword evidence="5" id="KW-1185">Reference proteome</keyword>
<dbReference type="InterPro" id="IPR036779">
    <property type="entry name" value="LysM_dom_sf"/>
</dbReference>
<feature type="region of interest" description="Disordered" evidence="1">
    <location>
        <begin position="141"/>
        <end position="163"/>
    </location>
</feature>
<dbReference type="EMBL" id="QPIG01000005">
    <property type="protein sequence ID" value="RCU56508.1"/>
    <property type="molecule type" value="Genomic_DNA"/>
</dbReference>
<proteinExistence type="predicted"/>
<dbReference type="SMART" id="SM00257">
    <property type="entry name" value="LysM"/>
    <property type="match status" value="2"/>
</dbReference>
<dbReference type="OrthoDB" id="1139081at2"/>
<feature type="chain" id="PRO_5017033617" evidence="2">
    <location>
        <begin position="19"/>
        <end position="235"/>
    </location>
</feature>
<dbReference type="CDD" id="cd00118">
    <property type="entry name" value="LysM"/>
    <property type="match status" value="2"/>
</dbReference>
<dbReference type="Proteomes" id="UP000252249">
    <property type="component" value="Unassembled WGS sequence"/>
</dbReference>
<keyword evidence="2" id="KW-0732">Signal</keyword>
<dbReference type="GO" id="GO:0008932">
    <property type="term" value="F:lytic endotransglycosylase activity"/>
    <property type="evidence" value="ECO:0007669"/>
    <property type="project" value="TreeGrafter"/>
</dbReference>
<dbReference type="Pfam" id="PF01476">
    <property type="entry name" value="LysM"/>
    <property type="match status" value="2"/>
</dbReference>